<reference evidence="4" key="1">
    <citation type="submission" date="2022-10" db="EMBL/GenBank/DDBJ databases">
        <title>Characterization and whole genome sequencing of a new Roseateles species, isolated from fresh water.</title>
        <authorList>
            <person name="Guliayeva D.Y."/>
            <person name="Akhremchuk A.E."/>
            <person name="Sikolenko M.A."/>
            <person name="Valentovich L.N."/>
            <person name="Sidarenka A.V."/>
        </authorList>
    </citation>
    <scope>NUCLEOTIDE SEQUENCE</scope>
    <source>
        <strain evidence="4">BIM B-1768</strain>
    </source>
</reference>
<dbReference type="Pfam" id="PF02885">
    <property type="entry name" value="Glycos_trans_3N"/>
    <property type="match status" value="1"/>
</dbReference>
<dbReference type="RefSeq" id="WP_261759283.1">
    <property type="nucleotide sequence ID" value="NZ_CP104562.2"/>
</dbReference>
<organism evidence="4 5">
    <name type="scientific">Roseateles amylovorans</name>
    <dbReference type="NCBI Taxonomy" id="2978473"/>
    <lineage>
        <taxon>Bacteria</taxon>
        <taxon>Pseudomonadati</taxon>
        <taxon>Pseudomonadota</taxon>
        <taxon>Betaproteobacteria</taxon>
        <taxon>Burkholderiales</taxon>
        <taxon>Sphaerotilaceae</taxon>
        <taxon>Roseateles</taxon>
    </lineage>
</organism>
<evidence type="ECO:0000313" key="5">
    <source>
        <dbReference type="Proteomes" id="UP001064933"/>
    </source>
</evidence>
<evidence type="ECO:0000259" key="3">
    <source>
        <dbReference type="Pfam" id="PF02885"/>
    </source>
</evidence>
<dbReference type="PANTHER" id="PTHR43285">
    <property type="entry name" value="ANTHRANILATE PHOSPHORIBOSYLTRANSFERASE"/>
    <property type="match status" value="1"/>
</dbReference>
<dbReference type="InterPro" id="IPR036320">
    <property type="entry name" value="Glycosyl_Trfase_fam3_N_dom_sf"/>
</dbReference>
<dbReference type="InterPro" id="IPR035902">
    <property type="entry name" value="Nuc_phospho_transferase"/>
</dbReference>
<dbReference type="Gene3D" id="1.20.970.10">
    <property type="entry name" value="Transferase, Pyrimidine Nucleoside Phosphorylase, Chain C"/>
    <property type="match status" value="1"/>
</dbReference>
<evidence type="ECO:0000256" key="2">
    <source>
        <dbReference type="ARBA" id="ARBA00022679"/>
    </source>
</evidence>
<keyword evidence="1" id="KW-0328">Glycosyltransferase</keyword>
<feature type="domain" description="Glycosyl transferase family 3 N-terminal" evidence="3">
    <location>
        <begin position="5"/>
        <end position="69"/>
    </location>
</feature>
<dbReference type="SUPFAM" id="SSF52418">
    <property type="entry name" value="Nucleoside phosphorylase/phosphoribosyltransferase catalytic domain"/>
    <property type="match status" value="1"/>
</dbReference>
<protein>
    <submittedName>
        <fullName evidence="4">DNA-binding protein YbiB</fullName>
    </submittedName>
</protein>
<name>A0ABY6B2P8_9BURK</name>
<dbReference type="NCBIfam" id="NF006005">
    <property type="entry name" value="PRK08136.1"/>
    <property type="match status" value="1"/>
</dbReference>
<proteinExistence type="predicted"/>
<dbReference type="PANTHER" id="PTHR43285:SF4">
    <property type="entry name" value="TRANSFERASE"/>
    <property type="match status" value="1"/>
</dbReference>
<dbReference type="EMBL" id="CP104562">
    <property type="protein sequence ID" value="UXH79464.1"/>
    <property type="molecule type" value="Genomic_DNA"/>
</dbReference>
<dbReference type="Proteomes" id="UP001064933">
    <property type="component" value="Chromosome"/>
</dbReference>
<dbReference type="SUPFAM" id="SSF47648">
    <property type="entry name" value="Nucleoside phosphorylase/phosphoribosyltransferase N-terminal domain"/>
    <property type="match status" value="1"/>
</dbReference>
<keyword evidence="4" id="KW-0238">DNA-binding</keyword>
<keyword evidence="5" id="KW-1185">Reference proteome</keyword>
<accession>A0ABY6B2P8</accession>
<dbReference type="InterPro" id="IPR005940">
    <property type="entry name" value="Anthranilate_Pribosyl_Tfrase"/>
</dbReference>
<gene>
    <name evidence="4" type="primary">ybiB</name>
    <name evidence="4" type="ORF">N4261_05935</name>
</gene>
<dbReference type="Gene3D" id="3.40.1030.10">
    <property type="entry name" value="Nucleoside phosphorylase/phosphoribosyltransferase catalytic domain"/>
    <property type="match status" value="1"/>
</dbReference>
<evidence type="ECO:0000256" key="1">
    <source>
        <dbReference type="ARBA" id="ARBA00022676"/>
    </source>
</evidence>
<dbReference type="InterPro" id="IPR017459">
    <property type="entry name" value="Glycosyl_Trfase_fam3_N_dom"/>
</dbReference>
<sequence>MDYAPLIKEIGRGARGARDLTRDQARELFGALLDGTVPDLERGAILIAMRIKGESQDELLGFVDAMQARTARLTAPADGPRTVVLPTFNGARKQANLMPLVALLLARRGVPVLIHGRHDFDSRISPFELFAALGLPVSMDTAEGTRRLASPEPLAILPTAVLNPGLDAMMAERPRLGLRNSSHSVAKLMDPLPGRSVRVVAVTHPEYVDSMGQALPVLSADGGRALLMRASEGEAYLHLRRKAHLQGFADGQAIDLQPSVNEDLDWPLSPACEPAENAALIRAILAGDEPIPPRIVDQLAALERLARDA</sequence>
<evidence type="ECO:0000313" key="4">
    <source>
        <dbReference type="EMBL" id="UXH79464.1"/>
    </source>
</evidence>
<keyword evidence="2" id="KW-0808">Transferase</keyword>
<dbReference type="GO" id="GO:0003677">
    <property type="term" value="F:DNA binding"/>
    <property type="evidence" value="ECO:0007669"/>
    <property type="project" value="UniProtKB-KW"/>
</dbReference>